<organism evidence="2 3">
    <name type="scientific">Oryzias melastigma</name>
    <name type="common">Marine medaka</name>
    <dbReference type="NCBI Taxonomy" id="30732"/>
    <lineage>
        <taxon>Eukaryota</taxon>
        <taxon>Metazoa</taxon>
        <taxon>Chordata</taxon>
        <taxon>Craniata</taxon>
        <taxon>Vertebrata</taxon>
        <taxon>Euteleostomi</taxon>
        <taxon>Actinopterygii</taxon>
        <taxon>Neopterygii</taxon>
        <taxon>Teleostei</taxon>
        <taxon>Neoteleostei</taxon>
        <taxon>Acanthomorphata</taxon>
        <taxon>Ovalentaria</taxon>
        <taxon>Atherinomorphae</taxon>
        <taxon>Beloniformes</taxon>
        <taxon>Adrianichthyidae</taxon>
        <taxon>Oryziinae</taxon>
        <taxon>Oryzias</taxon>
    </lineage>
</organism>
<evidence type="ECO:0000313" key="3">
    <source>
        <dbReference type="Proteomes" id="UP000261560"/>
    </source>
</evidence>
<dbReference type="AlphaFoldDB" id="A0A3B3BRT9"/>
<keyword evidence="3" id="KW-1185">Reference proteome</keyword>
<dbReference type="Pfam" id="PF07686">
    <property type="entry name" value="V-set"/>
    <property type="match status" value="1"/>
</dbReference>
<protein>
    <recommendedName>
        <fullName evidence="1">Immunoglobulin V-set domain-containing protein</fullName>
    </recommendedName>
</protein>
<reference evidence="2" key="1">
    <citation type="submission" date="2025-08" db="UniProtKB">
        <authorList>
            <consortium name="Ensembl"/>
        </authorList>
    </citation>
    <scope>IDENTIFICATION</scope>
</reference>
<name>A0A3B3BRT9_ORYME</name>
<evidence type="ECO:0000259" key="1">
    <source>
        <dbReference type="Pfam" id="PF07686"/>
    </source>
</evidence>
<dbReference type="GeneTree" id="ENSGT01020000233195"/>
<dbReference type="SUPFAM" id="SSF48726">
    <property type="entry name" value="Immunoglobulin"/>
    <property type="match status" value="1"/>
</dbReference>
<dbReference type="InterPro" id="IPR036179">
    <property type="entry name" value="Ig-like_dom_sf"/>
</dbReference>
<sequence length="202" mass="22744">MFSYSLSRTKVKVLLTCLTAFQSQGTKGGLMKIRCGLTSKPEIYLPFHPDVGEEEYVSFRMKPPADPEGRPESFKNRVILKNSQMKDGDLSVVLENVNSNDTGTYQCRILQKGSRRKRSADQPHPISTIRLVVVYVSLRWMVMECTQGESARPSPRQDGAKVAQVEEQVDQGSATQNVERATLDQKTKNQICLEPHKLKCLI</sequence>
<dbReference type="InterPro" id="IPR013106">
    <property type="entry name" value="Ig_V-set"/>
</dbReference>
<proteinExistence type="predicted"/>
<dbReference type="Ensembl" id="ENSOMET00000002843.1">
    <property type="protein sequence ID" value="ENSOMEP00000008200.1"/>
    <property type="gene ID" value="ENSOMEG00000009347.1"/>
</dbReference>
<dbReference type="Gene3D" id="2.60.40.10">
    <property type="entry name" value="Immunoglobulins"/>
    <property type="match status" value="1"/>
</dbReference>
<dbReference type="PaxDb" id="30732-ENSOMEP00000008200"/>
<accession>A0A3B3BRT9</accession>
<reference evidence="2" key="2">
    <citation type="submission" date="2025-09" db="UniProtKB">
        <authorList>
            <consortium name="Ensembl"/>
        </authorList>
    </citation>
    <scope>IDENTIFICATION</scope>
</reference>
<evidence type="ECO:0000313" key="2">
    <source>
        <dbReference type="Ensembl" id="ENSOMEP00000008200.1"/>
    </source>
</evidence>
<dbReference type="InterPro" id="IPR013783">
    <property type="entry name" value="Ig-like_fold"/>
</dbReference>
<feature type="domain" description="Immunoglobulin V-set" evidence="1">
    <location>
        <begin position="27"/>
        <end position="116"/>
    </location>
</feature>
<dbReference type="Proteomes" id="UP000261560">
    <property type="component" value="Unplaced"/>
</dbReference>